<organism evidence="1 2">
    <name type="scientific">Staphylotrichum tortipilum</name>
    <dbReference type="NCBI Taxonomy" id="2831512"/>
    <lineage>
        <taxon>Eukaryota</taxon>
        <taxon>Fungi</taxon>
        <taxon>Dikarya</taxon>
        <taxon>Ascomycota</taxon>
        <taxon>Pezizomycotina</taxon>
        <taxon>Sordariomycetes</taxon>
        <taxon>Sordariomycetidae</taxon>
        <taxon>Sordariales</taxon>
        <taxon>Chaetomiaceae</taxon>
        <taxon>Staphylotrichum</taxon>
    </lineage>
</organism>
<dbReference type="EMBL" id="MU855441">
    <property type="protein sequence ID" value="KAK3903562.1"/>
    <property type="molecule type" value="Genomic_DNA"/>
</dbReference>
<gene>
    <name evidence="1" type="ORF">C8A05DRAFT_32702</name>
</gene>
<protein>
    <submittedName>
        <fullName evidence="1">Uncharacterized protein</fullName>
    </submittedName>
</protein>
<evidence type="ECO:0000313" key="1">
    <source>
        <dbReference type="EMBL" id="KAK3903562.1"/>
    </source>
</evidence>
<name>A0AAN6MMC1_9PEZI</name>
<reference evidence="1" key="1">
    <citation type="journal article" date="2023" name="Mol. Phylogenet. Evol.">
        <title>Genome-scale phylogeny and comparative genomics of the fungal order Sordariales.</title>
        <authorList>
            <person name="Hensen N."/>
            <person name="Bonometti L."/>
            <person name="Westerberg I."/>
            <person name="Brannstrom I.O."/>
            <person name="Guillou S."/>
            <person name="Cros-Aarteil S."/>
            <person name="Calhoun S."/>
            <person name="Haridas S."/>
            <person name="Kuo A."/>
            <person name="Mondo S."/>
            <person name="Pangilinan J."/>
            <person name="Riley R."/>
            <person name="LaButti K."/>
            <person name="Andreopoulos B."/>
            <person name="Lipzen A."/>
            <person name="Chen C."/>
            <person name="Yan M."/>
            <person name="Daum C."/>
            <person name="Ng V."/>
            <person name="Clum A."/>
            <person name="Steindorff A."/>
            <person name="Ohm R.A."/>
            <person name="Martin F."/>
            <person name="Silar P."/>
            <person name="Natvig D.O."/>
            <person name="Lalanne C."/>
            <person name="Gautier V."/>
            <person name="Ament-Velasquez S.L."/>
            <person name="Kruys A."/>
            <person name="Hutchinson M.I."/>
            <person name="Powell A.J."/>
            <person name="Barry K."/>
            <person name="Miller A.N."/>
            <person name="Grigoriev I.V."/>
            <person name="Debuchy R."/>
            <person name="Gladieux P."/>
            <person name="Hiltunen Thoren M."/>
            <person name="Johannesson H."/>
        </authorList>
    </citation>
    <scope>NUCLEOTIDE SEQUENCE</scope>
    <source>
        <strain evidence="1">CBS 103.79</strain>
    </source>
</reference>
<dbReference type="AlphaFoldDB" id="A0AAN6MMC1"/>
<reference evidence="1" key="2">
    <citation type="submission" date="2023-05" db="EMBL/GenBank/DDBJ databases">
        <authorList>
            <consortium name="Lawrence Berkeley National Laboratory"/>
            <person name="Steindorff A."/>
            <person name="Hensen N."/>
            <person name="Bonometti L."/>
            <person name="Westerberg I."/>
            <person name="Brannstrom I.O."/>
            <person name="Guillou S."/>
            <person name="Cros-Aarteil S."/>
            <person name="Calhoun S."/>
            <person name="Haridas S."/>
            <person name="Kuo A."/>
            <person name="Mondo S."/>
            <person name="Pangilinan J."/>
            <person name="Riley R."/>
            <person name="Labutti K."/>
            <person name="Andreopoulos B."/>
            <person name="Lipzen A."/>
            <person name="Chen C."/>
            <person name="Yanf M."/>
            <person name="Daum C."/>
            <person name="Ng V."/>
            <person name="Clum A."/>
            <person name="Ohm R."/>
            <person name="Martin F."/>
            <person name="Silar P."/>
            <person name="Natvig D."/>
            <person name="Lalanne C."/>
            <person name="Gautier V."/>
            <person name="Ament-Velasquez S.L."/>
            <person name="Kruys A."/>
            <person name="Hutchinson M.I."/>
            <person name="Powell A.J."/>
            <person name="Barry K."/>
            <person name="Miller A.N."/>
            <person name="Grigoriev I.V."/>
            <person name="Debuchy R."/>
            <person name="Gladieux P."/>
            <person name="Thoren M.H."/>
            <person name="Johannesson H."/>
        </authorList>
    </citation>
    <scope>NUCLEOTIDE SEQUENCE</scope>
    <source>
        <strain evidence="1">CBS 103.79</strain>
    </source>
</reference>
<keyword evidence="2" id="KW-1185">Reference proteome</keyword>
<proteinExistence type="predicted"/>
<dbReference type="Proteomes" id="UP001303889">
    <property type="component" value="Unassembled WGS sequence"/>
</dbReference>
<evidence type="ECO:0000313" key="2">
    <source>
        <dbReference type="Proteomes" id="UP001303889"/>
    </source>
</evidence>
<accession>A0AAN6MMC1</accession>
<comment type="caution">
    <text evidence="1">The sequence shown here is derived from an EMBL/GenBank/DDBJ whole genome shotgun (WGS) entry which is preliminary data.</text>
</comment>
<sequence length="299" mass="33484">MVHARGASRPRLHDGCQFYHCALVDCYPEPLPGCFCPTTHEAFSSACRCWAPPSGLFRVCRALGEDAGLVFFSGNRFVVMDGPGLDTVLGPPPGTGDCYAYPRLAAIQFLRDVVPARCLGHIRFLELVFPPYTDGCWPWSGNPILDDWNETIRWLEGKANAAALVVRVVAPYVRCYDQTGIVLEVAQAQEIMGAYLDVASPLVSSCDDKGEGGRARFYVQLTWRMRRTQRIQRQLAHRDHYQETLAMVEREESGLKEMMERWVLGHEGYSRQSATVTEPERGRGRCAWICITLGAPPSR</sequence>